<dbReference type="PANTHER" id="PTHR30486">
    <property type="entry name" value="TWITCHING MOTILITY PROTEIN PILT"/>
    <property type="match status" value="1"/>
</dbReference>
<dbReference type="Pfam" id="PF00437">
    <property type="entry name" value="T2SSE"/>
    <property type="match status" value="1"/>
</dbReference>
<dbReference type="SUPFAM" id="SSF52540">
    <property type="entry name" value="P-loop containing nucleoside triphosphate hydrolases"/>
    <property type="match status" value="1"/>
</dbReference>
<reference evidence="3 4" key="1">
    <citation type="submission" date="2018-03" db="EMBL/GenBank/DDBJ databases">
        <title>Draft Genome Sequences of the Obligatory Marine Myxobacteria Enhygromyxa salina SWB005.</title>
        <authorList>
            <person name="Poehlein A."/>
            <person name="Moghaddam J.A."/>
            <person name="Harms H."/>
            <person name="Alanjari M."/>
            <person name="Koenig G.M."/>
            <person name="Daniel R."/>
            <person name="Schaeberle T.F."/>
        </authorList>
    </citation>
    <scope>NUCLEOTIDE SEQUENCE [LARGE SCALE GENOMIC DNA]</scope>
    <source>
        <strain evidence="3 4">SWB005</strain>
    </source>
</reference>
<dbReference type="CDD" id="cd01131">
    <property type="entry name" value="PilT"/>
    <property type="match status" value="1"/>
</dbReference>
<dbReference type="PANTHER" id="PTHR30486:SF6">
    <property type="entry name" value="TYPE IV PILUS RETRACTATION ATPASE PILT"/>
    <property type="match status" value="1"/>
</dbReference>
<organism evidence="3 4">
    <name type="scientific">Enhygromyxa salina</name>
    <dbReference type="NCBI Taxonomy" id="215803"/>
    <lineage>
        <taxon>Bacteria</taxon>
        <taxon>Pseudomonadati</taxon>
        <taxon>Myxococcota</taxon>
        <taxon>Polyangia</taxon>
        <taxon>Nannocystales</taxon>
        <taxon>Nannocystaceae</taxon>
        <taxon>Enhygromyxa</taxon>
    </lineage>
</organism>
<protein>
    <submittedName>
        <fullName evidence="3">Twitching mobility protein</fullName>
    </submittedName>
</protein>
<evidence type="ECO:0000313" key="4">
    <source>
        <dbReference type="Proteomes" id="UP000237968"/>
    </source>
</evidence>
<dbReference type="NCBIfam" id="TIGR01420">
    <property type="entry name" value="pilT_fam"/>
    <property type="match status" value="1"/>
</dbReference>
<dbReference type="InterPro" id="IPR027417">
    <property type="entry name" value="P-loop_NTPase"/>
</dbReference>
<dbReference type="InterPro" id="IPR050921">
    <property type="entry name" value="T4SS_GSP_E_ATPase"/>
</dbReference>
<evidence type="ECO:0000256" key="1">
    <source>
        <dbReference type="ARBA" id="ARBA00006611"/>
    </source>
</evidence>
<comment type="caution">
    <text evidence="3">The sequence shown here is derived from an EMBL/GenBank/DDBJ whole genome shotgun (WGS) entry which is preliminary data.</text>
</comment>
<gene>
    <name evidence="3" type="primary">pilT_4</name>
    <name evidence="3" type="ORF">ENSA5_50690</name>
</gene>
<dbReference type="Gene3D" id="3.30.450.90">
    <property type="match status" value="1"/>
</dbReference>
<dbReference type="InterPro" id="IPR006321">
    <property type="entry name" value="PilT/PilU"/>
</dbReference>
<dbReference type="AlphaFoldDB" id="A0A2S9XHS2"/>
<dbReference type="GO" id="GO:0005524">
    <property type="term" value="F:ATP binding"/>
    <property type="evidence" value="ECO:0007669"/>
    <property type="project" value="InterPro"/>
</dbReference>
<dbReference type="EMBL" id="PVNK01000219">
    <property type="protein sequence ID" value="PRP92221.1"/>
    <property type="molecule type" value="Genomic_DNA"/>
</dbReference>
<dbReference type="RefSeq" id="WP_106394312.1">
    <property type="nucleotide sequence ID" value="NZ_PVNK01000219.1"/>
</dbReference>
<feature type="domain" description="Bacterial type II secretion system protein E" evidence="2">
    <location>
        <begin position="84"/>
        <end position="284"/>
    </location>
</feature>
<dbReference type="Proteomes" id="UP000237968">
    <property type="component" value="Unassembled WGS sequence"/>
</dbReference>
<dbReference type="Gene3D" id="3.40.50.300">
    <property type="entry name" value="P-loop containing nucleotide triphosphate hydrolases"/>
    <property type="match status" value="1"/>
</dbReference>
<accession>A0A2S9XHS2</accession>
<evidence type="ECO:0000259" key="2">
    <source>
        <dbReference type="Pfam" id="PF00437"/>
    </source>
</evidence>
<dbReference type="OrthoDB" id="9805147at2"/>
<comment type="similarity">
    <text evidence="1">Belongs to the GSP E family.</text>
</comment>
<dbReference type="InterPro" id="IPR001482">
    <property type="entry name" value="T2SS/T4SS_dom"/>
</dbReference>
<keyword evidence="4" id="KW-1185">Reference proteome</keyword>
<evidence type="ECO:0000313" key="3">
    <source>
        <dbReference type="EMBL" id="PRP92221.1"/>
    </source>
</evidence>
<sequence length="365" mass="39901">MPALDRYFETMLDTGASDLHLSVGYPPMLRLKGDLVPHGEQVIDEARMRKLLDELLDEPTRERFHRDRDLDFAYSLSSGGEVRARFRCNYLYKYTGPGAVFRTIPSKILTAEELGLPEQVLNLARRRAGLVLVTGPTGSGKSTTLAAMISWINHNRASHILTIEDPVEFVHQPVKSLITHREVGTDVPSFADAIRSAGRENADVILVGELRGPETMRLALQLASYGVLIFATVHTNSAAATVDRFINVFPAGQQPAIRGMLGESLAGIVAQQLLKRADGSGRVAAHEIMIGTNAVSTCIRENRTSMIDSLIQGGTREGMQGMDATLDKLVREGAISAQDALDKALDKTSFAKQAHVRSQLDMVIE</sequence>
<proteinExistence type="inferred from homology"/>
<name>A0A2S9XHS2_9BACT</name>
<dbReference type="GO" id="GO:0016887">
    <property type="term" value="F:ATP hydrolysis activity"/>
    <property type="evidence" value="ECO:0007669"/>
    <property type="project" value="InterPro"/>
</dbReference>